<evidence type="ECO:0000256" key="4">
    <source>
        <dbReference type="ARBA" id="ARBA00023098"/>
    </source>
</evidence>
<dbReference type="PANTHER" id="PTHR10272:SF0">
    <property type="entry name" value="PLATELET-ACTIVATING FACTOR ACETYLHYDROLASE"/>
    <property type="match status" value="1"/>
</dbReference>
<sequence length="504" mass="54413">MPPSFQAYSRASCRYCREEPSLSGGRLGVGLGPEFKAGNLFPISAEYSTLQPFKSSRSSSALNVSVKEMERPSTDLEPSTQTVTSPDFDVNRTGGVKLPTPSGPYKVSVADFEADVCDGTITRLYYPCDDPELSADAYWLPTWRTAQGYAEYARIPRLLAVPVLMYLAGSERKPVSENKPLASCSKHDSYAHSSIERDAVGVRFKAEDCLSEPLHPEFPVVVFSHGLAGMRTTYSSICSDLASQGFVVAAVEHRDGSACITWKDGTKVSVQHPTKESEAKDGSLSFRKAQLDQRVREVNAAMAALKALNDGDDIGCKYDSRHGGARLTQSRSFKGRLNLGSAVLAGHSFGAATAIAACSRDAEWGFRACIALDPWLYAFSHEEAARVGSSGSLPPLLVISNERFQWESNLRKARALLAGAGKGSALATMRGAGHMSQSDCPVMFAWAMSLLRIRFDVDPRLSLRLNAALCHSFLSRAGVGLCRAAAPWLKSPGTAPPEVSIELL</sequence>
<evidence type="ECO:0000256" key="5">
    <source>
        <dbReference type="SAM" id="MobiDB-lite"/>
    </source>
</evidence>
<evidence type="ECO:0000313" key="6">
    <source>
        <dbReference type="EMBL" id="JAC70174.1"/>
    </source>
</evidence>
<evidence type="ECO:0000256" key="2">
    <source>
        <dbReference type="ARBA" id="ARBA00022801"/>
    </source>
</evidence>
<feature type="region of interest" description="Disordered" evidence="5">
    <location>
        <begin position="68"/>
        <end position="96"/>
    </location>
</feature>
<dbReference type="EMBL" id="GBEZ01016040">
    <property type="protein sequence ID" value="JAC70174.1"/>
    <property type="molecule type" value="Transcribed_RNA"/>
</dbReference>
<feature type="compositionally biased region" description="Polar residues" evidence="5">
    <location>
        <begin position="76"/>
        <end position="85"/>
    </location>
</feature>
<dbReference type="PANTHER" id="PTHR10272">
    <property type="entry name" value="PLATELET-ACTIVATING FACTOR ACETYLHYDROLASE"/>
    <property type="match status" value="1"/>
</dbReference>
<dbReference type="Gene3D" id="3.40.50.1820">
    <property type="entry name" value="alpha/beta hydrolase"/>
    <property type="match status" value="1"/>
</dbReference>
<dbReference type="GO" id="GO:0016042">
    <property type="term" value="P:lipid catabolic process"/>
    <property type="evidence" value="ECO:0007669"/>
    <property type="project" value="UniProtKB-KW"/>
</dbReference>
<dbReference type="EC" id="3.1.1.47" evidence="1"/>
<keyword evidence="4" id="KW-0443">Lipid metabolism</keyword>
<evidence type="ECO:0000256" key="3">
    <source>
        <dbReference type="ARBA" id="ARBA00022963"/>
    </source>
</evidence>
<keyword evidence="3" id="KW-0442">Lipid degradation</keyword>
<dbReference type="Pfam" id="PF03403">
    <property type="entry name" value="PAF-AH_p_II"/>
    <property type="match status" value="2"/>
</dbReference>
<protein>
    <recommendedName>
        <fullName evidence="1">1-alkyl-2-acetylglycerophosphocholine esterase</fullName>
        <ecNumber evidence="1">3.1.1.47</ecNumber>
    </recommendedName>
</protein>
<dbReference type="SUPFAM" id="SSF53474">
    <property type="entry name" value="alpha/beta-Hydrolases"/>
    <property type="match status" value="1"/>
</dbReference>
<dbReference type="InterPro" id="IPR029058">
    <property type="entry name" value="AB_hydrolase_fold"/>
</dbReference>
<proteinExistence type="predicted"/>
<reference evidence="6" key="1">
    <citation type="submission" date="2014-05" db="EMBL/GenBank/DDBJ databases">
        <title>The transcriptome of the halophilic microalga Tetraselmis sp. GSL018 isolated from the Great Salt Lake, Utah.</title>
        <authorList>
            <person name="Jinkerson R.E."/>
            <person name="D'Adamo S."/>
            <person name="Posewitz M.C."/>
        </authorList>
    </citation>
    <scope>NUCLEOTIDE SEQUENCE</scope>
    <source>
        <strain evidence="6">GSL018</strain>
    </source>
</reference>
<dbReference type="GO" id="GO:0003847">
    <property type="term" value="F:1-alkyl-2-acetylglycerophosphocholine esterase activity"/>
    <property type="evidence" value="ECO:0007669"/>
    <property type="project" value="UniProtKB-EC"/>
</dbReference>
<evidence type="ECO:0000256" key="1">
    <source>
        <dbReference type="ARBA" id="ARBA00013201"/>
    </source>
</evidence>
<organism evidence="6">
    <name type="scientific">Tetraselmis sp. GSL018</name>
    <dbReference type="NCBI Taxonomy" id="582737"/>
    <lineage>
        <taxon>Eukaryota</taxon>
        <taxon>Viridiplantae</taxon>
        <taxon>Chlorophyta</taxon>
        <taxon>core chlorophytes</taxon>
        <taxon>Chlorodendrophyceae</taxon>
        <taxon>Chlorodendrales</taxon>
        <taxon>Chlorodendraceae</taxon>
        <taxon>Tetraselmis</taxon>
    </lineage>
</organism>
<dbReference type="AlphaFoldDB" id="A0A061RHE1"/>
<accession>A0A061RHE1</accession>
<keyword evidence="2" id="KW-0378">Hydrolase</keyword>
<name>A0A061RHE1_9CHLO</name>
<gene>
    <name evidence="6" type="primary">PAFAH</name>
    <name evidence="6" type="ORF">TSPGSL018_4733</name>
</gene>